<evidence type="ECO:0000313" key="3">
    <source>
        <dbReference type="Proteomes" id="UP001348817"/>
    </source>
</evidence>
<keyword evidence="3" id="KW-1185">Reference proteome</keyword>
<feature type="transmembrane region" description="Helical" evidence="1">
    <location>
        <begin position="49"/>
        <end position="69"/>
    </location>
</feature>
<dbReference type="CDD" id="cd01610">
    <property type="entry name" value="PAP2_like"/>
    <property type="match status" value="1"/>
</dbReference>
<dbReference type="AlphaFoldDB" id="A0AAU9CQN1"/>
<evidence type="ECO:0000256" key="1">
    <source>
        <dbReference type="SAM" id="Phobius"/>
    </source>
</evidence>
<dbReference type="SUPFAM" id="SSF48317">
    <property type="entry name" value="Acid phosphatase/Vanadium-dependent haloperoxidase"/>
    <property type="match status" value="1"/>
</dbReference>
<evidence type="ECO:0000313" key="2">
    <source>
        <dbReference type="EMBL" id="BDD07672.1"/>
    </source>
</evidence>
<proteinExistence type="predicted"/>
<dbReference type="KEGG" id="fax:FUAX_01040"/>
<dbReference type="Gene3D" id="1.20.144.10">
    <property type="entry name" value="Phosphatidic acid phosphatase type 2/haloperoxidase"/>
    <property type="match status" value="1"/>
</dbReference>
<keyword evidence="1" id="KW-0812">Transmembrane</keyword>
<feature type="transmembrane region" description="Helical" evidence="1">
    <location>
        <begin position="164"/>
        <end position="179"/>
    </location>
</feature>
<feature type="transmembrane region" description="Helical" evidence="1">
    <location>
        <begin position="12"/>
        <end position="29"/>
    </location>
</feature>
<feature type="transmembrane region" description="Helical" evidence="1">
    <location>
        <begin position="138"/>
        <end position="157"/>
    </location>
</feature>
<organism evidence="2 3">
    <name type="scientific">Fulvitalea axinellae</name>
    <dbReference type="NCBI Taxonomy" id="1182444"/>
    <lineage>
        <taxon>Bacteria</taxon>
        <taxon>Pseudomonadati</taxon>
        <taxon>Bacteroidota</taxon>
        <taxon>Cytophagia</taxon>
        <taxon>Cytophagales</taxon>
        <taxon>Persicobacteraceae</taxon>
        <taxon>Fulvitalea</taxon>
    </lineage>
</organism>
<sequence>MFRIGAKVISFVFHPLLLATYMAIVIGVFRPSGVGPQFSDPKALSFTTSLIFVTTFLIPALSVGILLSLRPFFGKKKEEGALDDTVGRKKNEWSNFFSQLTMKKREDRLLPFAFISAFYMLTTYMFQSKGFFEPKVIVVLMAVSGLIILLTFITYFWQISVHSAGVAGLAGILGFLSFQDLTGSLIWPTAVCIFLAGIVMSARLYLNCHTPAQVYAGGLLGFMATYLPLALLFG</sequence>
<keyword evidence="1" id="KW-0472">Membrane</keyword>
<feature type="transmembrane region" description="Helical" evidence="1">
    <location>
        <begin position="185"/>
        <end position="206"/>
    </location>
</feature>
<evidence type="ECO:0008006" key="4">
    <source>
        <dbReference type="Google" id="ProtNLM"/>
    </source>
</evidence>
<reference evidence="2 3" key="1">
    <citation type="submission" date="2021-12" db="EMBL/GenBank/DDBJ databases">
        <title>Genome sequencing of bacteria with rrn-lacking chromosome and rrn-plasmid.</title>
        <authorList>
            <person name="Anda M."/>
            <person name="Iwasaki W."/>
        </authorList>
    </citation>
    <scope>NUCLEOTIDE SEQUENCE [LARGE SCALE GENOMIC DNA]</scope>
    <source>
        <strain evidence="2 3">DSM 100852</strain>
    </source>
</reference>
<protein>
    <recommendedName>
        <fullName evidence="4">PAP2 superfamily protein</fullName>
    </recommendedName>
</protein>
<dbReference type="Proteomes" id="UP001348817">
    <property type="component" value="Chromosome"/>
</dbReference>
<name>A0AAU9CQN1_9BACT</name>
<dbReference type="RefSeq" id="WP_338392984.1">
    <property type="nucleotide sequence ID" value="NZ_AP025314.1"/>
</dbReference>
<feature type="transmembrane region" description="Helical" evidence="1">
    <location>
        <begin position="213"/>
        <end position="233"/>
    </location>
</feature>
<feature type="transmembrane region" description="Helical" evidence="1">
    <location>
        <begin position="109"/>
        <end position="126"/>
    </location>
</feature>
<gene>
    <name evidence="2" type="ORF">FUAX_01040</name>
</gene>
<dbReference type="EMBL" id="AP025314">
    <property type="protein sequence ID" value="BDD07672.1"/>
    <property type="molecule type" value="Genomic_DNA"/>
</dbReference>
<keyword evidence="1" id="KW-1133">Transmembrane helix</keyword>
<accession>A0AAU9CQN1</accession>
<dbReference type="InterPro" id="IPR036938">
    <property type="entry name" value="PAP2/HPO_sf"/>
</dbReference>